<keyword evidence="6" id="KW-0547">Nucleotide-binding</keyword>
<dbReference type="InterPro" id="IPR002312">
    <property type="entry name" value="Asp/Asn-tRNA-synth_IIb"/>
</dbReference>
<evidence type="ECO:0000256" key="8">
    <source>
        <dbReference type="ARBA" id="ARBA00022917"/>
    </source>
</evidence>
<reference evidence="13 14" key="1">
    <citation type="submission" date="2017-10" db="EMBL/GenBank/DDBJ databases">
        <title>Development of genomic resources for the powdery mildew, Erysiphe pulchra.</title>
        <authorList>
            <person name="Wadl P.A."/>
            <person name="Mack B.M."/>
            <person name="Moore G."/>
            <person name="Beltz S.B."/>
        </authorList>
    </citation>
    <scope>NUCLEOTIDE SEQUENCE [LARGE SCALE GENOMIC DNA]</scope>
    <source>
        <strain evidence="13">Cflorida</strain>
    </source>
</reference>
<comment type="catalytic activity">
    <reaction evidence="10">
        <text>tRNA(Asp) + L-aspartate + ATP = L-aspartyl-tRNA(Asp) + AMP + diphosphate</text>
        <dbReference type="Rhea" id="RHEA:19649"/>
        <dbReference type="Rhea" id="RHEA-COMP:9660"/>
        <dbReference type="Rhea" id="RHEA-COMP:9678"/>
        <dbReference type="ChEBI" id="CHEBI:29991"/>
        <dbReference type="ChEBI" id="CHEBI:30616"/>
        <dbReference type="ChEBI" id="CHEBI:33019"/>
        <dbReference type="ChEBI" id="CHEBI:78442"/>
        <dbReference type="ChEBI" id="CHEBI:78516"/>
        <dbReference type="ChEBI" id="CHEBI:456215"/>
        <dbReference type="EC" id="6.1.1.12"/>
    </reaction>
</comment>
<dbReference type="GO" id="GO:0003723">
    <property type="term" value="F:RNA binding"/>
    <property type="evidence" value="ECO:0007669"/>
    <property type="project" value="TreeGrafter"/>
</dbReference>
<dbReference type="EMBL" id="PEDP01000239">
    <property type="protein sequence ID" value="POS86849.1"/>
    <property type="molecule type" value="Genomic_DNA"/>
</dbReference>
<organism evidence="13 14">
    <name type="scientific">Erysiphe pulchra</name>
    <dbReference type="NCBI Taxonomy" id="225359"/>
    <lineage>
        <taxon>Eukaryota</taxon>
        <taxon>Fungi</taxon>
        <taxon>Dikarya</taxon>
        <taxon>Ascomycota</taxon>
        <taxon>Pezizomycotina</taxon>
        <taxon>Leotiomycetes</taxon>
        <taxon>Erysiphales</taxon>
        <taxon>Erysiphaceae</taxon>
        <taxon>Erysiphe</taxon>
    </lineage>
</organism>
<feature type="region of interest" description="Disordered" evidence="11">
    <location>
        <begin position="16"/>
        <end position="48"/>
    </location>
</feature>
<evidence type="ECO:0000256" key="9">
    <source>
        <dbReference type="ARBA" id="ARBA00023146"/>
    </source>
</evidence>
<dbReference type="InterPro" id="IPR024320">
    <property type="entry name" value="LPG_synthase_C"/>
</dbReference>
<dbReference type="GO" id="GO:0005524">
    <property type="term" value="F:ATP binding"/>
    <property type="evidence" value="ECO:0007669"/>
    <property type="project" value="UniProtKB-KW"/>
</dbReference>
<keyword evidence="9" id="KW-0030">Aminoacyl-tRNA synthetase</keyword>
<dbReference type="STRING" id="225359.A0A2S4PXS6"/>
<dbReference type="NCBIfam" id="NF003483">
    <property type="entry name" value="PRK05159.1"/>
    <property type="match status" value="1"/>
</dbReference>
<dbReference type="CDD" id="cd00776">
    <property type="entry name" value="AsxRS_core"/>
    <property type="match status" value="1"/>
</dbReference>
<dbReference type="CDD" id="cd04320">
    <property type="entry name" value="AspRS_cyto_N"/>
    <property type="match status" value="1"/>
</dbReference>
<evidence type="ECO:0000256" key="5">
    <source>
        <dbReference type="ARBA" id="ARBA00022598"/>
    </source>
</evidence>
<dbReference type="GO" id="GO:0006422">
    <property type="term" value="P:aspartyl-tRNA aminoacylation"/>
    <property type="evidence" value="ECO:0007669"/>
    <property type="project" value="InterPro"/>
</dbReference>
<keyword evidence="8" id="KW-0648">Protein biosynthesis</keyword>
<dbReference type="OrthoDB" id="372395at2759"/>
<dbReference type="EC" id="6.1.1.12" evidence="3"/>
<evidence type="ECO:0000259" key="12">
    <source>
        <dbReference type="PROSITE" id="PS50862"/>
    </source>
</evidence>
<dbReference type="SUPFAM" id="SSF50249">
    <property type="entry name" value="Nucleic acid-binding proteins"/>
    <property type="match status" value="1"/>
</dbReference>
<evidence type="ECO:0000256" key="3">
    <source>
        <dbReference type="ARBA" id="ARBA00012841"/>
    </source>
</evidence>
<keyword evidence="14" id="KW-1185">Reference proteome</keyword>
<dbReference type="InterPro" id="IPR045864">
    <property type="entry name" value="aa-tRNA-synth_II/BPL/LPL"/>
</dbReference>
<evidence type="ECO:0000256" key="11">
    <source>
        <dbReference type="SAM" id="MobiDB-lite"/>
    </source>
</evidence>
<evidence type="ECO:0000256" key="4">
    <source>
        <dbReference type="ARBA" id="ARBA00022490"/>
    </source>
</evidence>
<accession>A0A2S4PXS6</accession>
<dbReference type="GO" id="GO:0017101">
    <property type="term" value="C:aminoacyl-tRNA synthetase multienzyme complex"/>
    <property type="evidence" value="ECO:0007669"/>
    <property type="project" value="TreeGrafter"/>
</dbReference>
<keyword evidence="5" id="KW-0436">Ligase</keyword>
<dbReference type="Pfam" id="PF00152">
    <property type="entry name" value="tRNA-synt_2"/>
    <property type="match status" value="1"/>
</dbReference>
<sequence length="1017" mass="117219">MPLLKNPLKRIKDLTHYPCTSSADPTTPSKTEGIDINSRPRASSTTKDHLIKNSINNCSKDDLNKDYNNERFKRSEEKYSHRNGNEEVKRSPDISQDQQPAFESVFHEGDFIKNEAIDCERLYRPLSMNMSKSWNLESQLDGEVLSFRARIHTLRRISSKMVFIIFRQQTITIQGILKSFGQPEKFQMNSDHKNFTESVSEKMVRYVGHLPSETLVLVRAKLREAPNRVINVTIHNYEFEVYEIHKIGDLSENVPFTVYDAENIGRDIRNNEEDDVSSTDLDECDARPISYTSTTSNDEFHSKNTEAPRFKPKTIRKSKKSSEIYKKENRSLSQRVRLDNRIIDLRTGPSQSIFRIQSGICNLFRSYLNTEGFLEIHTPKIQRGTTESGASVFEVNYFGRPAFLAQSPQLAKQMCIAADFERVYEIGPVFRAEDSNTPRHLTEFTGLDLEMTIEEHYHEAINIIDGMLKNIWKELYQRYHSEIDLISQFYPHDRILWLDKTFHISFSDGIKMLEEDGWTDEYGNLPSITEDLSTRAEARLGTLIREKYKTDYYILDKFPASARPFYTMPDPKDDRFTNSFDIFLRGQEIISGGQRIHDAKFLEKQMKKKGVRPDSMPDYMEGFRWGVPPHAGCGIGLERLTSLFLNLGNIRLASIFPLDPKSFPIKPQAIKLRHEEASTINLPWGEHDLDEIESLQPLEKLIANYGDAANTAWLDDQYHVWRHPKSGAAQGYVISSGYAIVIGDPLCDKSQYQQVIFSFLHFIRIRKELKPIWIIAGPITEEILAERYLWKTIGCIAEERINPRNNPALKDKDLARKIRHARSKGVREFKLIKSQPMYEDLRTKIGYRIQEWHKSRKGMQVHLTQIRPWVDQEHRRYFYSQTGDGNIHALIVLHQLSPKNGYQIKISLEFPNAPSGTIESLILYSMKSIVAEDPEAKQVTFGTGALPKVRGGRNIGSFKLIALKKAYNKLYQQLKLNNKSEFRDKMGVWSDPVYICFPSGGLGPFGIKAMMDFLGAD</sequence>
<dbReference type="GO" id="GO:0005829">
    <property type="term" value="C:cytosol"/>
    <property type="evidence" value="ECO:0007669"/>
    <property type="project" value="TreeGrafter"/>
</dbReference>
<evidence type="ECO:0000313" key="13">
    <source>
        <dbReference type="EMBL" id="POS86849.1"/>
    </source>
</evidence>
<dbReference type="InterPro" id="IPR012340">
    <property type="entry name" value="NA-bd_OB-fold"/>
</dbReference>
<dbReference type="Pfam" id="PF09924">
    <property type="entry name" value="LPG_synthase_C"/>
    <property type="match status" value="1"/>
</dbReference>
<dbReference type="PRINTS" id="PR01042">
    <property type="entry name" value="TRNASYNTHASP"/>
</dbReference>
<dbReference type="AlphaFoldDB" id="A0A2S4PXS6"/>
<comment type="similarity">
    <text evidence="2">Belongs to the class-II aminoacyl-tRNA synthetase family. Type 2 subfamily.</text>
</comment>
<keyword evidence="4" id="KW-0963">Cytoplasm</keyword>
<comment type="caution">
    <text evidence="13">The sequence shown here is derived from an EMBL/GenBank/DDBJ whole genome shotgun (WGS) entry which is preliminary data.</text>
</comment>
<evidence type="ECO:0000256" key="7">
    <source>
        <dbReference type="ARBA" id="ARBA00022840"/>
    </source>
</evidence>
<feature type="domain" description="Aminoacyl-transfer RNA synthetases class-II family profile" evidence="12">
    <location>
        <begin position="354"/>
        <end position="657"/>
    </location>
</feature>
<name>A0A2S4PXS6_9PEZI</name>
<dbReference type="InterPro" id="IPR006195">
    <property type="entry name" value="aa-tRNA-synth_II"/>
</dbReference>
<dbReference type="FunFam" id="3.30.930.10:FF:000013">
    <property type="entry name" value="Aspartate--tRNA ligase, cytoplasmic"/>
    <property type="match status" value="1"/>
</dbReference>
<dbReference type="InterPro" id="IPR004364">
    <property type="entry name" value="Aa-tRNA-synt_II"/>
</dbReference>
<dbReference type="Proteomes" id="UP000237438">
    <property type="component" value="Unassembled WGS sequence"/>
</dbReference>
<gene>
    <name evidence="13" type="ORF">EPUL_001766</name>
</gene>
<dbReference type="Gene3D" id="2.40.50.140">
    <property type="entry name" value="Nucleic acid-binding proteins"/>
    <property type="match status" value="1"/>
</dbReference>
<dbReference type="PANTHER" id="PTHR43450">
    <property type="entry name" value="ASPARTYL-TRNA SYNTHETASE"/>
    <property type="match status" value="1"/>
</dbReference>
<dbReference type="GO" id="GO:0004815">
    <property type="term" value="F:aspartate-tRNA ligase activity"/>
    <property type="evidence" value="ECO:0007669"/>
    <property type="project" value="UniProtKB-EC"/>
</dbReference>
<keyword evidence="7" id="KW-0067">ATP-binding</keyword>
<protein>
    <recommendedName>
        <fullName evidence="3">aspartate--tRNA ligase</fullName>
        <ecNumber evidence="3">6.1.1.12</ecNumber>
    </recommendedName>
</protein>
<feature type="compositionally biased region" description="Basic and acidic residues" evidence="11">
    <location>
        <begin position="72"/>
        <end position="92"/>
    </location>
</feature>
<dbReference type="Gene3D" id="3.30.930.10">
    <property type="entry name" value="Bira Bifunctional Protein, Domain 2"/>
    <property type="match status" value="1"/>
</dbReference>
<dbReference type="PANTHER" id="PTHR43450:SF2">
    <property type="entry name" value="ASPARTATE--TRNA LIGASE"/>
    <property type="match status" value="1"/>
</dbReference>
<evidence type="ECO:0000313" key="14">
    <source>
        <dbReference type="Proteomes" id="UP000237438"/>
    </source>
</evidence>
<dbReference type="HAMAP" id="MF_02075">
    <property type="entry name" value="Asp_tRNA_synth_type2"/>
    <property type="match status" value="1"/>
</dbReference>
<evidence type="ECO:0000256" key="10">
    <source>
        <dbReference type="ARBA" id="ARBA00047904"/>
    </source>
</evidence>
<dbReference type="InterPro" id="IPR004523">
    <property type="entry name" value="Asp-tRNA_synthase_2"/>
</dbReference>
<proteinExistence type="inferred from homology"/>
<dbReference type="NCBIfam" id="TIGR00458">
    <property type="entry name" value="aspS_nondisc"/>
    <property type="match status" value="1"/>
</dbReference>
<dbReference type="SUPFAM" id="SSF55681">
    <property type="entry name" value="Class II aaRS and biotin synthetases"/>
    <property type="match status" value="1"/>
</dbReference>
<evidence type="ECO:0000256" key="2">
    <source>
        <dbReference type="ARBA" id="ARBA00005312"/>
    </source>
</evidence>
<feature type="region of interest" description="Disordered" evidence="11">
    <location>
        <begin position="72"/>
        <end position="97"/>
    </location>
</feature>
<feature type="compositionally biased region" description="Polar residues" evidence="11">
    <location>
        <begin position="18"/>
        <end position="30"/>
    </location>
</feature>
<evidence type="ECO:0000256" key="1">
    <source>
        <dbReference type="ARBA" id="ARBA00004496"/>
    </source>
</evidence>
<comment type="subcellular location">
    <subcellularLocation>
        <location evidence="1">Cytoplasm</location>
    </subcellularLocation>
</comment>
<dbReference type="PROSITE" id="PS50862">
    <property type="entry name" value="AA_TRNA_LIGASE_II"/>
    <property type="match status" value="1"/>
</dbReference>
<evidence type="ECO:0000256" key="6">
    <source>
        <dbReference type="ARBA" id="ARBA00022741"/>
    </source>
</evidence>